<dbReference type="Proteomes" id="UP000800035">
    <property type="component" value="Unassembled WGS sequence"/>
</dbReference>
<dbReference type="AlphaFoldDB" id="A0A6A5U929"/>
<protein>
    <submittedName>
        <fullName evidence="3">Uncharacterized protein</fullName>
    </submittedName>
</protein>
<feature type="transmembrane region" description="Helical" evidence="2">
    <location>
        <begin position="32"/>
        <end position="56"/>
    </location>
</feature>
<accession>A0A6A5U929</accession>
<gene>
    <name evidence="3" type="ORF">CC80DRAFT_532065</name>
</gene>
<name>A0A6A5U929_9PLEO</name>
<feature type="compositionally biased region" description="Low complexity" evidence="1">
    <location>
        <begin position="107"/>
        <end position="120"/>
    </location>
</feature>
<sequence length="160" mass="17617">MTTDQSYSNGILLGCLFLSNILPLFFPTYRLSLALLNIFLVFFSGIGAYVAVWRLWKNSSRKKNLPASTPECPECHVYAGTFQVTSAKSGQSQPHERISQTGRIENPKPSSSRGKPPRCSQSRSTRRVRFVSALEGDEYVPSTTGEVLKTAAPQFLGPTA</sequence>
<feature type="region of interest" description="Disordered" evidence="1">
    <location>
        <begin position="85"/>
        <end position="127"/>
    </location>
</feature>
<keyword evidence="2" id="KW-0812">Transmembrane</keyword>
<keyword evidence="2" id="KW-1133">Transmembrane helix</keyword>
<organism evidence="3 4">
    <name type="scientific">Byssothecium circinans</name>
    <dbReference type="NCBI Taxonomy" id="147558"/>
    <lineage>
        <taxon>Eukaryota</taxon>
        <taxon>Fungi</taxon>
        <taxon>Dikarya</taxon>
        <taxon>Ascomycota</taxon>
        <taxon>Pezizomycotina</taxon>
        <taxon>Dothideomycetes</taxon>
        <taxon>Pleosporomycetidae</taxon>
        <taxon>Pleosporales</taxon>
        <taxon>Massarineae</taxon>
        <taxon>Massarinaceae</taxon>
        <taxon>Byssothecium</taxon>
    </lineage>
</organism>
<feature type="compositionally biased region" description="Polar residues" evidence="1">
    <location>
        <begin position="85"/>
        <end position="103"/>
    </location>
</feature>
<evidence type="ECO:0000313" key="4">
    <source>
        <dbReference type="Proteomes" id="UP000800035"/>
    </source>
</evidence>
<proteinExistence type="predicted"/>
<keyword evidence="4" id="KW-1185">Reference proteome</keyword>
<evidence type="ECO:0000313" key="3">
    <source>
        <dbReference type="EMBL" id="KAF1961431.1"/>
    </source>
</evidence>
<reference evidence="3" key="1">
    <citation type="journal article" date="2020" name="Stud. Mycol.">
        <title>101 Dothideomycetes genomes: a test case for predicting lifestyles and emergence of pathogens.</title>
        <authorList>
            <person name="Haridas S."/>
            <person name="Albert R."/>
            <person name="Binder M."/>
            <person name="Bloem J."/>
            <person name="Labutti K."/>
            <person name="Salamov A."/>
            <person name="Andreopoulos B."/>
            <person name="Baker S."/>
            <person name="Barry K."/>
            <person name="Bills G."/>
            <person name="Bluhm B."/>
            <person name="Cannon C."/>
            <person name="Castanera R."/>
            <person name="Culley D."/>
            <person name="Daum C."/>
            <person name="Ezra D."/>
            <person name="Gonzalez J."/>
            <person name="Henrissat B."/>
            <person name="Kuo A."/>
            <person name="Liang C."/>
            <person name="Lipzen A."/>
            <person name="Lutzoni F."/>
            <person name="Magnuson J."/>
            <person name="Mondo S."/>
            <person name="Nolan M."/>
            <person name="Ohm R."/>
            <person name="Pangilinan J."/>
            <person name="Park H.-J."/>
            <person name="Ramirez L."/>
            <person name="Alfaro M."/>
            <person name="Sun H."/>
            <person name="Tritt A."/>
            <person name="Yoshinaga Y."/>
            <person name="Zwiers L.-H."/>
            <person name="Turgeon B."/>
            <person name="Goodwin S."/>
            <person name="Spatafora J."/>
            <person name="Crous P."/>
            <person name="Grigoriev I."/>
        </authorList>
    </citation>
    <scope>NUCLEOTIDE SEQUENCE</scope>
    <source>
        <strain evidence="3">CBS 675.92</strain>
    </source>
</reference>
<evidence type="ECO:0000256" key="2">
    <source>
        <dbReference type="SAM" id="Phobius"/>
    </source>
</evidence>
<dbReference type="EMBL" id="ML976981">
    <property type="protein sequence ID" value="KAF1961431.1"/>
    <property type="molecule type" value="Genomic_DNA"/>
</dbReference>
<evidence type="ECO:0000256" key="1">
    <source>
        <dbReference type="SAM" id="MobiDB-lite"/>
    </source>
</evidence>
<feature type="transmembrane region" description="Helical" evidence="2">
    <location>
        <begin position="7"/>
        <end position="26"/>
    </location>
</feature>
<keyword evidence="2" id="KW-0472">Membrane</keyword>